<dbReference type="GO" id="GO:0031122">
    <property type="term" value="P:cytoplasmic microtubule organization"/>
    <property type="evidence" value="ECO:0007669"/>
    <property type="project" value="TreeGrafter"/>
</dbReference>
<sequence length="1088" mass="119995">MTKPEHQIWLLEALGVDSLSNEDATEPFTLLQALSLASPSSVDLSWYASDEAFNCEDLPAKTLNDLKSGLLAAAIHVDDDIWRNVTDRDAKGCDELLNLIWGGRDTVRPRTAAVAVSRKVSVTAKEQNGAPVGSSMVIDDTEDDFAPSESAFIPAVRWLLALIKQQPNLSANCKTEITDLLASLSNTACKTLPPKAIRALCAGTAYQLACDSFLGSRMETTVETVLPEKGFPECFFLDALTNHGYLNIPKRLCQNVREMIADHCPFYESIHTNILEALMATSWKDLKVDSMVRELKNFETFDPTCMYPYDVPDALHAWTHQIIMSLIRRITNNTSPDSKLSSLLESTDLLSVAQDGRAVGAIFAYYFEIDCDLGGLHLETMLKESQIVANWEKIRKWARKLNVSSPPWFGESMASWEGSSSEAFRGLITMYFATLYKRTVCVGDSLEDPMKGRRLSISAKSSSERSMDESISRVMTQSTSHRASTTTASIMSSSIPTSALSSNKAADTKTSVSLKKTTPPKAPTPSKASAPSVKPTTPTAQSQIPASTTQTTESSSRRLKLRDRGREPVIATTQAVSLPPIPAPKPTQSTPTAPVPLNASSSTISLPPIAGAAEPSDKVSGWRSTDQIAPIVVRRVQVPEMIDLPSQVFEKKVDKMDFIGDSIIPEVLPPKEFQRVAAAARPIEQDIVEDLIESTEQLPPSVEHVPETIVDDDIESELVADDTTSLEIQELQHPAPVPVMDITDEIMEDSHEGDEIIVHRNLAHLLGDDEEPEQAPIQEEPLVAEEAVDDDGWRMQDEVDHMSTGDYYDIPSAPSSPSQSPPHPHIASFSLSEALDAQNRGQSSERKGGVAFVVDLSEKEETRQSTFSRRNQTPAAVIAPRPEPARSETPVQKRFARLEAQKSKVAEQQQQRKEAQERELAEQRRVKEEEEKKRLEERAKKRVKESERPSKVDAPASRAQSNRILIRNALTHLCLAGAVNGKMKDQILEDLDSHPGTHFLILFPPPESRTFRGLYTYDPNLDTVHRVSVSKGPDKLDPKDIAAYYKYDSGARDFKRIEGCCGFGRSVHAVALSQDFAQGNKKRILNGV</sequence>
<feature type="compositionally biased region" description="Low complexity" evidence="1">
    <location>
        <begin position="476"/>
        <end position="502"/>
    </location>
</feature>
<dbReference type="GO" id="GO:0036449">
    <property type="term" value="C:microtubule minus-end"/>
    <property type="evidence" value="ECO:0007669"/>
    <property type="project" value="TreeGrafter"/>
</dbReference>
<evidence type="ECO:0000313" key="3">
    <source>
        <dbReference type="EMBL" id="TPX36324.1"/>
    </source>
</evidence>
<dbReference type="InterPro" id="IPR014797">
    <property type="entry name" value="CKK_CAMSAP"/>
</dbReference>
<dbReference type="GeneID" id="42002855"/>
<feature type="compositionally biased region" description="Basic and acidic residues" evidence="1">
    <location>
        <begin position="791"/>
        <end position="803"/>
    </location>
</feature>
<feature type="compositionally biased region" description="Polar residues" evidence="1">
    <location>
        <begin position="503"/>
        <end position="514"/>
    </location>
</feature>
<dbReference type="PANTHER" id="PTHR21595">
    <property type="entry name" value="PATRONIN"/>
    <property type="match status" value="1"/>
</dbReference>
<comment type="caution">
    <text evidence="3">The sequence shown here is derived from an EMBL/GenBank/DDBJ whole genome shotgun (WGS) entry which is preliminary data.</text>
</comment>
<dbReference type="Proteomes" id="UP000319731">
    <property type="component" value="Unassembled WGS sequence"/>
</dbReference>
<dbReference type="AlphaFoldDB" id="A0A507CEJ2"/>
<dbReference type="SMART" id="SM01051">
    <property type="entry name" value="CAMSAP_CKK"/>
    <property type="match status" value="1"/>
</dbReference>
<dbReference type="OrthoDB" id="2125658at2759"/>
<feature type="region of interest" description="Disordered" evidence="1">
    <location>
        <begin position="770"/>
        <end position="827"/>
    </location>
</feature>
<dbReference type="Gene3D" id="3.10.20.360">
    <property type="entry name" value="CKK domain"/>
    <property type="match status" value="1"/>
</dbReference>
<dbReference type="RefSeq" id="XP_031026637.1">
    <property type="nucleotide sequence ID" value="XM_031167558.1"/>
</dbReference>
<dbReference type="GO" id="GO:0051011">
    <property type="term" value="F:microtubule minus-end binding"/>
    <property type="evidence" value="ECO:0007669"/>
    <property type="project" value="TreeGrafter"/>
</dbReference>
<dbReference type="GO" id="GO:0005516">
    <property type="term" value="F:calmodulin binding"/>
    <property type="evidence" value="ECO:0007669"/>
    <property type="project" value="InterPro"/>
</dbReference>
<dbReference type="PROSITE" id="PS51508">
    <property type="entry name" value="CKK"/>
    <property type="match status" value="1"/>
</dbReference>
<name>A0A507CEJ2_9FUNG</name>
<reference evidence="3 4" key="1">
    <citation type="journal article" date="2019" name="Sci. Rep.">
        <title>Comparative genomics of chytrid fungi reveal insights into the obligate biotrophic and pathogenic lifestyle of Synchytrium endobioticum.</title>
        <authorList>
            <person name="van de Vossenberg B.T.L.H."/>
            <person name="Warris S."/>
            <person name="Nguyen H.D.T."/>
            <person name="van Gent-Pelzer M.P.E."/>
            <person name="Joly D.L."/>
            <person name="van de Geest H.C."/>
            <person name="Bonants P.J.M."/>
            <person name="Smith D.S."/>
            <person name="Levesque C.A."/>
            <person name="van der Lee T.A.J."/>
        </authorList>
    </citation>
    <scope>NUCLEOTIDE SEQUENCE [LARGE SCALE GENOMIC DNA]</scope>
    <source>
        <strain evidence="3 4">JEL517</strain>
    </source>
</reference>
<keyword evidence="4" id="KW-1185">Reference proteome</keyword>
<dbReference type="InterPro" id="IPR032940">
    <property type="entry name" value="CAMSAP"/>
</dbReference>
<accession>A0A507CEJ2</accession>
<dbReference type="EMBL" id="QEAO01000005">
    <property type="protein sequence ID" value="TPX36324.1"/>
    <property type="molecule type" value="Genomic_DNA"/>
</dbReference>
<feature type="compositionally biased region" description="Basic and acidic residues" evidence="1">
    <location>
        <begin position="896"/>
        <end position="951"/>
    </location>
</feature>
<evidence type="ECO:0000313" key="4">
    <source>
        <dbReference type="Proteomes" id="UP000319731"/>
    </source>
</evidence>
<dbReference type="InterPro" id="IPR038209">
    <property type="entry name" value="CKK_dom_sf"/>
</dbReference>
<feature type="region of interest" description="Disordered" evidence="1">
    <location>
        <begin position="857"/>
        <end position="959"/>
    </location>
</feature>
<feature type="domain" description="CKK" evidence="2">
    <location>
        <begin position="950"/>
        <end position="1087"/>
    </location>
</feature>
<dbReference type="PANTHER" id="PTHR21595:SF0">
    <property type="entry name" value="PATRONIN"/>
    <property type="match status" value="1"/>
</dbReference>
<dbReference type="Pfam" id="PF08683">
    <property type="entry name" value="CAMSAP_CKK"/>
    <property type="match status" value="1"/>
</dbReference>
<organism evidence="3 4">
    <name type="scientific">Synchytrium microbalum</name>
    <dbReference type="NCBI Taxonomy" id="1806994"/>
    <lineage>
        <taxon>Eukaryota</taxon>
        <taxon>Fungi</taxon>
        <taxon>Fungi incertae sedis</taxon>
        <taxon>Chytridiomycota</taxon>
        <taxon>Chytridiomycota incertae sedis</taxon>
        <taxon>Chytridiomycetes</taxon>
        <taxon>Synchytriales</taxon>
        <taxon>Synchytriaceae</taxon>
        <taxon>Synchytrium</taxon>
    </lineage>
</organism>
<feature type="compositionally biased region" description="Low complexity" evidence="1">
    <location>
        <begin position="515"/>
        <end position="536"/>
    </location>
</feature>
<dbReference type="SUPFAM" id="SSF50346">
    <property type="entry name" value="PRC-barrel domain"/>
    <property type="match status" value="1"/>
</dbReference>
<dbReference type="InterPro" id="IPR011033">
    <property type="entry name" value="PRC_barrel-like_sf"/>
</dbReference>
<evidence type="ECO:0000259" key="2">
    <source>
        <dbReference type="PROSITE" id="PS51508"/>
    </source>
</evidence>
<feature type="compositionally biased region" description="Basic and acidic residues" evidence="1">
    <location>
        <begin position="462"/>
        <end position="471"/>
    </location>
</feature>
<feature type="compositionally biased region" description="Polar residues" evidence="1">
    <location>
        <begin position="864"/>
        <end position="874"/>
    </location>
</feature>
<dbReference type="GO" id="GO:0007026">
    <property type="term" value="P:negative regulation of microtubule depolymerization"/>
    <property type="evidence" value="ECO:0007669"/>
    <property type="project" value="TreeGrafter"/>
</dbReference>
<feature type="compositionally biased region" description="Polar residues" evidence="1">
    <location>
        <begin position="537"/>
        <end position="546"/>
    </location>
</feature>
<evidence type="ECO:0000256" key="1">
    <source>
        <dbReference type="SAM" id="MobiDB-lite"/>
    </source>
</evidence>
<gene>
    <name evidence="3" type="ORF">SmJEL517_g01630</name>
</gene>
<feature type="region of interest" description="Disordered" evidence="1">
    <location>
        <begin position="453"/>
        <end position="594"/>
    </location>
</feature>
<protein>
    <recommendedName>
        <fullName evidence="2">CKK domain-containing protein</fullName>
    </recommendedName>
</protein>
<proteinExistence type="predicted"/>